<keyword evidence="2" id="KW-1185">Reference proteome</keyword>
<organism evidence="1 2">
    <name type="scientific">Allochromatium humboldtianum</name>
    <dbReference type="NCBI Taxonomy" id="504901"/>
    <lineage>
        <taxon>Bacteria</taxon>
        <taxon>Pseudomonadati</taxon>
        <taxon>Pseudomonadota</taxon>
        <taxon>Gammaproteobacteria</taxon>
        <taxon>Chromatiales</taxon>
        <taxon>Chromatiaceae</taxon>
        <taxon>Allochromatium</taxon>
    </lineage>
</organism>
<proteinExistence type="predicted"/>
<gene>
    <name evidence="1" type="ORF">HW932_21285</name>
</gene>
<comment type="caution">
    <text evidence="1">The sequence shown here is derived from an EMBL/GenBank/DDBJ whole genome shotgun (WGS) entry which is preliminary data.</text>
</comment>
<dbReference type="Proteomes" id="UP000592294">
    <property type="component" value="Unassembled WGS sequence"/>
</dbReference>
<evidence type="ECO:0000313" key="2">
    <source>
        <dbReference type="Proteomes" id="UP000592294"/>
    </source>
</evidence>
<reference evidence="1 2" key="1">
    <citation type="submission" date="2020-06" db="EMBL/GenBank/DDBJ databases">
        <title>Whole-genome sequence of Allochromatium humboldtianum DSM 21881, type strain.</title>
        <authorList>
            <person name="Kyndt J.A."/>
            <person name="Meyer T.E."/>
        </authorList>
    </citation>
    <scope>NUCLEOTIDE SEQUENCE [LARGE SCALE GENOMIC DNA]</scope>
    <source>
        <strain evidence="1 2">DSM 21881</strain>
    </source>
</reference>
<evidence type="ECO:0000313" key="1">
    <source>
        <dbReference type="EMBL" id="NVZ11780.1"/>
    </source>
</evidence>
<accession>A0A850RLM9</accession>
<dbReference type="AlphaFoldDB" id="A0A850RLM9"/>
<sequence>MSQSMRFRLFINQAEGKMWAIGVYSVDPESGHTGSWMTMWGPLNKVDTHIGSGYWFSHIGKLKPLDDYDAVRRLIKSKLAKGYTEKRVSLIDDWEFVPYPKYGTQQGRSKMLVAESDLPVRSKSTAPVADHPTVVHDGTALTLPNAEDLNAAGYAQISL</sequence>
<dbReference type="EMBL" id="JABZEO010000045">
    <property type="protein sequence ID" value="NVZ11780.1"/>
    <property type="molecule type" value="Genomic_DNA"/>
</dbReference>
<protein>
    <submittedName>
        <fullName evidence="1">Uncharacterized protein</fullName>
    </submittedName>
</protein>
<dbReference type="RefSeq" id="WP_176978456.1">
    <property type="nucleotide sequence ID" value="NZ_JABZEO010000045.1"/>
</dbReference>
<name>A0A850RLM9_9GAMM</name>